<reference evidence="3 4" key="1">
    <citation type="submission" date="2017-09" db="EMBL/GenBank/DDBJ databases">
        <title>The Catabolism of 3,6-Dichlorosalicylic acid is Initiated by the Cytochrome P450 Monooxygenase DsmABC in Rhizorhabdus dicambivorans Ndbn-20.</title>
        <authorList>
            <person name="Na L."/>
        </authorList>
    </citation>
    <scope>NUCLEOTIDE SEQUENCE [LARGE SCALE GENOMIC DNA]</scope>
    <source>
        <strain evidence="3 4">Ndbn-20m</strain>
    </source>
</reference>
<dbReference type="GO" id="GO:0051920">
    <property type="term" value="F:peroxiredoxin activity"/>
    <property type="evidence" value="ECO:0007669"/>
    <property type="project" value="InterPro"/>
</dbReference>
<protein>
    <recommendedName>
        <fullName evidence="2">Carboxymuconolactone decarboxylase-like domain-containing protein</fullName>
    </recommendedName>
</protein>
<dbReference type="SUPFAM" id="SSF69118">
    <property type="entry name" value="AhpD-like"/>
    <property type="match status" value="1"/>
</dbReference>
<proteinExistence type="predicted"/>
<dbReference type="PANTHER" id="PTHR34846:SF5">
    <property type="entry name" value="CARBOXYMUCONOLACTONE DECARBOXYLASE-LIKE DOMAIN-CONTAINING PROTEIN"/>
    <property type="match status" value="1"/>
</dbReference>
<dbReference type="InterPro" id="IPR029032">
    <property type="entry name" value="AhpD-like"/>
</dbReference>
<dbReference type="Pfam" id="PF02627">
    <property type="entry name" value="CMD"/>
    <property type="match status" value="1"/>
</dbReference>
<evidence type="ECO:0000313" key="3">
    <source>
        <dbReference type="EMBL" id="PCE41685.1"/>
    </source>
</evidence>
<organism evidence="3 4">
    <name type="scientific">Rhizorhabdus dicambivorans</name>
    <dbReference type="NCBI Taxonomy" id="1850238"/>
    <lineage>
        <taxon>Bacteria</taxon>
        <taxon>Pseudomonadati</taxon>
        <taxon>Pseudomonadota</taxon>
        <taxon>Alphaproteobacteria</taxon>
        <taxon>Sphingomonadales</taxon>
        <taxon>Sphingomonadaceae</taxon>
        <taxon>Rhizorhabdus</taxon>
    </lineage>
</organism>
<evidence type="ECO:0000259" key="2">
    <source>
        <dbReference type="Pfam" id="PF02627"/>
    </source>
</evidence>
<dbReference type="EMBL" id="NWUF01000013">
    <property type="protein sequence ID" value="PCE41685.1"/>
    <property type="molecule type" value="Genomic_DNA"/>
</dbReference>
<accession>A0A2A4FSH8</accession>
<gene>
    <name evidence="3" type="ORF">COO09_14310</name>
</gene>
<comment type="caution">
    <text evidence="3">The sequence shown here is derived from an EMBL/GenBank/DDBJ whole genome shotgun (WGS) entry which is preliminary data.</text>
</comment>
<dbReference type="AlphaFoldDB" id="A0A2A4FSH8"/>
<evidence type="ECO:0000313" key="4">
    <source>
        <dbReference type="Proteomes" id="UP000218934"/>
    </source>
</evidence>
<dbReference type="InterPro" id="IPR003779">
    <property type="entry name" value="CMD-like"/>
</dbReference>
<dbReference type="OrthoDB" id="4704294at2"/>
<feature type="region of interest" description="Disordered" evidence="1">
    <location>
        <begin position="50"/>
        <end position="71"/>
    </location>
</feature>
<dbReference type="KEGG" id="rdi:CMV14_09385"/>
<dbReference type="Gene3D" id="1.20.1290.10">
    <property type="entry name" value="AhpD-like"/>
    <property type="match status" value="1"/>
</dbReference>
<dbReference type="PANTHER" id="PTHR34846">
    <property type="entry name" value="4-CARBOXYMUCONOLACTONE DECARBOXYLASE FAMILY PROTEIN (AFU_ORTHOLOGUE AFUA_6G11590)"/>
    <property type="match status" value="1"/>
</dbReference>
<feature type="domain" description="Carboxymuconolactone decarboxylase-like" evidence="2">
    <location>
        <begin position="125"/>
        <end position="172"/>
    </location>
</feature>
<evidence type="ECO:0000256" key="1">
    <source>
        <dbReference type="SAM" id="MobiDB-lite"/>
    </source>
</evidence>
<sequence>MVPSSIAVRAGSAASSLASVRGSRTCPSISRWSASATIASRLTATNPMCRRVPPRSSTSSGCAASARSTRRWRPEMQRLPPAEPGAEEKAFRAREGTVSPNIQLALAHAPEVAQKQLELLRAFSAGMSLRDKEAAILHIAVLTDNSYCWGFHVRPGIRAGLSEAEIRGILAGDHSMFPQRDRDLLDFVGATVAQTTTDQQWARMAEGRSHEEIVKLIFLVGFYCMLGKINAVVRVPLDPGQGETDGESWSPLVRAMVEEAAL</sequence>
<keyword evidence="4" id="KW-1185">Reference proteome</keyword>
<name>A0A2A4FSH8_9SPHN</name>
<dbReference type="Proteomes" id="UP000218934">
    <property type="component" value="Unassembled WGS sequence"/>
</dbReference>